<proteinExistence type="predicted"/>
<dbReference type="STRING" id="1454003.AW10_00308"/>
<dbReference type="Proteomes" id="UP000021816">
    <property type="component" value="Unassembled WGS sequence"/>
</dbReference>
<evidence type="ECO:0000313" key="1">
    <source>
        <dbReference type="EMBL" id="EXI82858.1"/>
    </source>
</evidence>
<dbReference type="AlphaFoldDB" id="A0A011NJA5"/>
<gene>
    <name evidence="1" type="ORF">AW10_00308</name>
</gene>
<sequence>MSQTTQALTARGQARALPESKSEMQRMLWQRLQEDWEKLASDPTFVGAEVFSRCQTPLTREAVFQVATENDSRQVLLRLRSCFSGRDGPVKAFRLERNSPLFDNFMLIALVAAERLIRIEADKAVEIPRPPHEPVWHDDPLIACLLAAAIFRFGLRFDSANDLPANVLHPEPPLAEFGIAGESGTQLIRKELLAKSNLIDVGFDFPLGEWDEVPDELLKDLVARAAEKLQCSLVVSAKANEPWSSSERRKRLQDDLQKVGVKAFFRPDESKRLPQSIRDLLIYLKLFLGPFFQAPIESRREDTTMPNDDGKPPASVTNNNFFAPVNNLAQANAPSSQAVAQGVINNGPQLTDLLSMLDAVQRAINACTEAPAGSAQRLKMEGDLSEIREVLKTEDRSKPNAKLVKRCLDGLKDAAGAVKNGSTIVETLTPVWEGLKNSWPDFAALVTGSGQAGT</sequence>
<comment type="caution">
    <text evidence="1">The sequence shown here is derived from an EMBL/GenBank/DDBJ whole genome shotgun (WGS) entry which is preliminary data.</text>
</comment>
<dbReference type="PATRIC" id="fig|1454003.3.peg.318"/>
<dbReference type="EMBL" id="JEMX01000009">
    <property type="protein sequence ID" value="EXI82858.1"/>
    <property type="molecule type" value="Genomic_DNA"/>
</dbReference>
<evidence type="ECO:0000313" key="2">
    <source>
        <dbReference type="Proteomes" id="UP000021816"/>
    </source>
</evidence>
<protein>
    <submittedName>
        <fullName evidence="1">Uncharacterized protein</fullName>
    </submittedName>
</protein>
<accession>A0A011NJA5</accession>
<reference evidence="1 2" key="1">
    <citation type="submission" date="2014-02" db="EMBL/GenBank/DDBJ databases">
        <title>Expanding our view of genomic diversity in Candidatus Accumulibacter clades.</title>
        <authorList>
            <person name="Skennerton C.T."/>
            <person name="Barr J.J."/>
            <person name="Slater F.R."/>
            <person name="Bond P.L."/>
            <person name="Tyson G.W."/>
        </authorList>
    </citation>
    <scope>NUCLEOTIDE SEQUENCE [LARGE SCALE GENOMIC DNA]</scope>
    <source>
        <strain evidence="2">BA-92</strain>
    </source>
</reference>
<organism evidence="1 2">
    <name type="scientific">Candidatus Accumulibacter appositus</name>
    <dbReference type="NCBI Taxonomy" id="1454003"/>
    <lineage>
        <taxon>Bacteria</taxon>
        <taxon>Pseudomonadati</taxon>
        <taxon>Pseudomonadota</taxon>
        <taxon>Betaproteobacteria</taxon>
        <taxon>Candidatus Accumulibacter</taxon>
    </lineage>
</organism>
<name>A0A011NJA5_9PROT</name>